<keyword evidence="5" id="KW-0762">Sugar transport</keyword>
<comment type="similarity">
    <text evidence="2">Belongs to the SWEET sugar transporter family.</text>
</comment>
<protein>
    <recommendedName>
        <fullName evidence="11">Exostosin GT47 domain-containing protein</fullName>
    </recommendedName>
</protein>
<evidence type="ECO:0000256" key="8">
    <source>
        <dbReference type="ARBA" id="ARBA00022989"/>
    </source>
</evidence>
<keyword evidence="8 10" id="KW-1133">Transmembrane helix</keyword>
<evidence type="ECO:0000313" key="13">
    <source>
        <dbReference type="Proteomes" id="UP001345219"/>
    </source>
</evidence>
<sequence length="661" mass="74734">MGSPTNKPRMLHHAAPCTRTHQIGALLLIAATFFITHLLDGSVARCPETFQRSPSDPLVRFSDGGSLSWPAHGYGTHLSLKIYVYEEDEIDGLGVLMRGRDGKISSDACVKGQWGTQVKIHHLLLKSRYRTRKKDEADFFFVPSYVKCVRMMGGLNDKEINQTYVKILSQMPYFRRSGGRNHIFVFPSGAGAHLFRSWATYLNRSIILTPEGDRTDKRDTSAFNTWKDIIIPGNVDNAMTIDGSSLVKPLPLIQRKFLANFLGRAQNKVGRLQLIQLAKQFPDKLESPELKFSGPDKLGKKEYFEHLRNAKFCLSPRGESSWTLRFYESFFVECVPVVLSDQVELPFQNVIDYTQISIKWPSTRIGPELFGYLESIPDDVIERMIAHGRRIRCLWVYNPEPNTCSAMNGIFWELQRKTRLTPSPRVEEMMTLRFFMGVCGNVTSLFMFLAPLITMKRIIKSKSTEDFSCIPYAMTVLNCLLYTWYGLPFVTPNNILIITVNGVGATIESVYVLIFIVYASKKEKVRILGILAFMLSVIVTDALVSLYAAHGKDRKLLCGVVGTIFCVVMYGSPLSVMRMVMKTKSVEYMPFYLSLSGFTCSTLWFFYGLLGNDPFVYVANGLGSALGMMQLILYAIYRNGEVESKKAMHDGSLFETGHESM</sequence>
<dbReference type="FunFam" id="1.20.1280.290:FF:000014">
    <property type="entry name" value="Bidirectional sugar transporter SWEET"/>
    <property type="match status" value="1"/>
</dbReference>
<dbReference type="AlphaFoldDB" id="A0AAN7JWE3"/>
<dbReference type="GO" id="GO:0005886">
    <property type="term" value="C:plasma membrane"/>
    <property type="evidence" value="ECO:0007669"/>
    <property type="project" value="UniProtKB-SubCell"/>
</dbReference>
<feature type="transmembrane region" description="Helical" evidence="10">
    <location>
        <begin position="615"/>
        <end position="637"/>
    </location>
</feature>
<feature type="transmembrane region" description="Helical" evidence="10">
    <location>
        <begin position="497"/>
        <end position="520"/>
    </location>
</feature>
<evidence type="ECO:0000256" key="9">
    <source>
        <dbReference type="ARBA" id="ARBA00023136"/>
    </source>
</evidence>
<organism evidence="12 13">
    <name type="scientific">Trapa incisa</name>
    <dbReference type="NCBI Taxonomy" id="236973"/>
    <lineage>
        <taxon>Eukaryota</taxon>
        <taxon>Viridiplantae</taxon>
        <taxon>Streptophyta</taxon>
        <taxon>Embryophyta</taxon>
        <taxon>Tracheophyta</taxon>
        <taxon>Spermatophyta</taxon>
        <taxon>Magnoliopsida</taxon>
        <taxon>eudicotyledons</taxon>
        <taxon>Gunneridae</taxon>
        <taxon>Pentapetalae</taxon>
        <taxon>rosids</taxon>
        <taxon>malvids</taxon>
        <taxon>Myrtales</taxon>
        <taxon>Lythraceae</taxon>
        <taxon>Trapa</taxon>
    </lineage>
</organism>
<keyword evidence="13" id="KW-1185">Reference proteome</keyword>
<evidence type="ECO:0000256" key="1">
    <source>
        <dbReference type="ARBA" id="ARBA00004651"/>
    </source>
</evidence>
<evidence type="ECO:0000256" key="6">
    <source>
        <dbReference type="ARBA" id="ARBA00022692"/>
    </source>
</evidence>
<evidence type="ECO:0000256" key="4">
    <source>
        <dbReference type="ARBA" id="ARBA00022475"/>
    </source>
</evidence>
<dbReference type="PANTHER" id="PTHR10791">
    <property type="entry name" value="RAG1-ACTIVATING PROTEIN 1"/>
    <property type="match status" value="1"/>
</dbReference>
<feature type="transmembrane region" description="Helical" evidence="10">
    <location>
        <begin position="434"/>
        <end position="455"/>
    </location>
</feature>
<dbReference type="Proteomes" id="UP001345219">
    <property type="component" value="Chromosome 6"/>
</dbReference>
<feature type="transmembrane region" description="Helical" evidence="10">
    <location>
        <begin position="589"/>
        <end position="609"/>
    </location>
</feature>
<evidence type="ECO:0000256" key="10">
    <source>
        <dbReference type="SAM" id="Phobius"/>
    </source>
</evidence>
<name>A0AAN7JWE3_9MYRT</name>
<dbReference type="InterPro" id="IPR040911">
    <property type="entry name" value="Exostosin_GT47"/>
</dbReference>
<feature type="transmembrane region" description="Helical" evidence="10">
    <location>
        <begin position="527"/>
        <end position="550"/>
    </location>
</feature>
<keyword evidence="9 10" id="KW-0472">Membrane</keyword>
<keyword evidence="7" id="KW-0677">Repeat</keyword>
<dbReference type="GO" id="GO:0051260">
    <property type="term" value="P:protein homooligomerization"/>
    <property type="evidence" value="ECO:0007669"/>
    <property type="project" value="UniProtKB-ARBA"/>
</dbReference>
<comment type="caution">
    <text evidence="12">The sequence shown here is derived from an EMBL/GenBank/DDBJ whole genome shotgun (WGS) entry which is preliminary data.</text>
</comment>
<evidence type="ECO:0000256" key="3">
    <source>
        <dbReference type="ARBA" id="ARBA00022448"/>
    </source>
</evidence>
<dbReference type="Pfam" id="PF03016">
    <property type="entry name" value="Exostosin_GT47"/>
    <property type="match status" value="1"/>
</dbReference>
<evidence type="ECO:0000259" key="11">
    <source>
        <dbReference type="Pfam" id="PF03016"/>
    </source>
</evidence>
<dbReference type="GO" id="GO:0051119">
    <property type="term" value="F:sugar transmembrane transporter activity"/>
    <property type="evidence" value="ECO:0007669"/>
    <property type="project" value="InterPro"/>
</dbReference>
<dbReference type="EMBL" id="JAXIOK010000013">
    <property type="protein sequence ID" value="KAK4756193.1"/>
    <property type="molecule type" value="Genomic_DNA"/>
</dbReference>
<gene>
    <name evidence="12" type="ORF">SAY87_006320</name>
</gene>
<feature type="transmembrane region" description="Helical" evidence="10">
    <location>
        <begin position="556"/>
        <end position="577"/>
    </location>
</feature>
<dbReference type="FunFam" id="1.20.1280.290:FF:000002">
    <property type="entry name" value="Bidirectional sugar transporter SWEET"/>
    <property type="match status" value="1"/>
</dbReference>
<dbReference type="Gene3D" id="1.20.1280.290">
    <property type="match status" value="2"/>
</dbReference>
<accession>A0AAN7JWE3</accession>
<feature type="domain" description="Exostosin GT47" evidence="11">
    <location>
        <begin position="80"/>
        <end position="365"/>
    </location>
</feature>
<feature type="transmembrane region" description="Helical" evidence="10">
    <location>
        <begin position="467"/>
        <end position="485"/>
    </location>
</feature>
<keyword evidence="4" id="KW-1003">Cell membrane</keyword>
<reference evidence="12 13" key="1">
    <citation type="journal article" date="2023" name="Hortic Res">
        <title>Pangenome of water caltrop reveals structural variations and asymmetric subgenome divergence after allopolyploidization.</title>
        <authorList>
            <person name="Zhang X."/>
            <person name="Chen Y."/>
            <person name="Wang L."/>
            <person name="Yuan Y."/>
            <person name="Fang M."/>
            <person name="Shi L."/>
            <person name="Lu R."/>
            <person name="Comes H.P."/>
            <person name="Ma Y."/>
            <person name="Chen Y."/>
            <person name="Huang G."/>
            <person name="Zhou Y."/>
            <person name="Zheng Z."/>
            <person name="Qiu Y."/>
        </authorList>
    </citation>
    <scope>NUCLEOTIDE SEQUENCE [LARGE SCALE GENOMIC DNA]</scope>
    <source>
        <tissue evidence="12">Roots</tissue>
    </source>
</reference>
<proteinExistence type="inferred from homology"/>
<evidence type="ECO:0000256" key="7">
    <source>
        <dbReference type="ARBA" id="ARBA00022737"/>
    </source>
</evidence>
<dbReference type="InterPro" id="IPR004316">
    <property type="entry name" value="SWEET_rpt"/>
</dbReference>
<evidence type="ECO:0000256" key="5">
    <source>
        <dbReference type="ARBA" id="ARBA00022597"/>
    </source>
</evidence>
<evidence type="ECO:0000256" key="2">
    <source>
        <dbReference type="ARBA" id="ARBA00007809"/>
    </source>
</evidence>
<evidence type="ECO:0000313" key="12">
    <source>
        <dbReference type="EMBL" id="KAK4756193.1"/>
    </source>
</evidence>
<dbReference type="Pfam" id="PF03083">
    <property type="entry name" value="MtN3_slv"/>
    <property type="match status" value="2"/>
</dbReference>
<dbReference type="InterPro" id="IPR047664">
    <property type="entry name" value="SWEET"/>
</dbReference>
<keyword evidence="3" id="KW-0813">Transport</keyword>
<keyword evidence="6 10" id="KW-0812">Transmembrane</keyword>
<comment type="subcellular location">
    <subcellularLocation>
        <location evidence="1">Cell membrane</location>
        <topology evidence="1">Multi-pass membrane protein</topology>
    </subcellularLocation>
</comment>
<dbReference type="PANTHER" id="PTHR10791:SF44">
    <property type="entry name" value="BIDIRECTIONAL SUGAR TRANSPORTER SWEET1"/>
    <property type="match status" value="1"/>
</dbReference>